<protein>
    <submittedName>
        <fullName evidence="2">DUF6442 family protein</fullName>
    </submittedName>
</protein>
<sequence length="106" mass="12483">MKKEDLLEKSRCENLWNDERNKDVIQKSESFAAKIGNLLLIIVIFWKIFHHMPYNDLASIFFVQFGVSIIYKYKKKTESKLYLVIGIMLLLGSSLFLLNFFINGCR</sequence>
<dbReference type="EMBL" id="JAZHFS010000038">
    <property type="protein sequence ID" value="MEF2115073.1"/>
    <property type="molecule type" value="Genomic_DNA"/>
</dbReference>
<name>A0ABU7UXI1_9CLOT</name>
<keyword evidence="3" id="KW-1185">Reference proteome</keyword>
<dbReference type="RefSeq" id="WP_216255203.1">
    <property type="nucleotide sequence ID" value="NZ_JAZHFS010000038.1"/>
</dbReference>
<reference evidence="2 3" key="1">
    <citation type="submission" date="2023-11" db="EMBL/GenBank/DDBJ databases">
        <title>Draft genome sequence of a psychrophilic Clostridium strain from permafrost water brine.</title>
        <authorList>
            <person name="Shcherbakova V.A."/>
            <person name="Trubitsyn V.E."/>
            <person name="Zakharyuk A.G."/>
        </authorList>
    </citation>
    <scope>NUCLEOTIDE SEQUENCE [LARGE SCALE GENOMIC DNA]</scope>
    <source>
        <strain evidence="2 3">14F</strain>
    </source>
</reference>
<comment type="caution">
    <text evidence="2">The sequence shown here is derived from an EMBL/GenBank/DDBJ whole genome shotgun (WGS) entry which is preliminary data.</text>
</comment>
<keyword evidence="1" id="KW-0812">Transmembrane</keyword>
<feature type="transmembrane region" description="Helical" evidence="1">
    <location>
        <begin position="81"/>
        <end position="102"/>
    </location>
</feature>
<evidence type="ECO:0000313" key="2">
    <source>
        <dbReference type="EMBL" id="MEF2115073.1"/>
    </source>
</evidence>
<keyword evidence="1" id="KW-0472">Membrane</keyword>
<gene>
    <name evidence="2" type="ORF">SJI18_22590</name>
</gene>
<dbReference type="InterPro" id="IPR045620">
    <property type="entry name" value="DUF6442"/>
</dbReference>
<accession>A0ABU7UXI1</accession>
<evidence type="ECO:0000256" key="1">
    <source>
        <dbReference type="SAM" id="Phobius"/>
    </source>
</evidence>
<dbReference type="Proteomes" id="UP001498469">
    <property type="component" value="Unassembled WGS sequence"/>
</dbReference>
<organism evidence="2 3">
    <name type="scientific">Clostridium frigoriphilum</name>
    <dbReference type="NCBI Taxonomy" id="443253"/>
    <lineage>
        <taxon>Bacteria</taxon>
        <taxon>Bacillati</taxon>
        <taxon>Bacillota</taxon>
        <taxon>Clostridia</taxon>
        <taxon>Eubacteriales</taxon>
        <taxon>Clostridiaceae</taxon>
        <taxon>Clostridium</taxon>
    </lineage>
</organism>
<proteinExistence type="predicted"/>
<feature type="transmembrane region" description="Helical" evidence="1">
    <location>
        <begin position="31"/>
        <end position="49"/>
    </location>
</feature>
<evidence type="ECO:0000313" key="3">
    <source>
        <dbReference type="Proteomes" id="UP001498469"/>
    </source>
</evidence>
<dbReference type="Pfam" id="PF20040">
    <property type="entry name" value="DUF6442"/>
    <property type="match status" value="1"/>
</dbReference>
<keyword evidence="1" id="KW-1133">Transmembrane helix</keyword>